<dbReference type="RefSeq" id="WP_153448543.1">
    <property type="nucleotide sequence ID" value="NZ_CP045700.1"/>
</dbReference>
<dbReference type="PRINTS" id="PR00413">
    <property type="entry name" value="HADHALOGNASE"/>
</dbReference>
<dbReference type="InterPro" id="IPR006439">
    <property type="entry name" value="HAD-SF_hydro_IA"/>
</dbReference>
<dbReference type="PANTHER" id="PTHR43481">
    <property type="entry name" value="FRUCTOSE-1-PHOSPHATE PHOSPHATASE"/>
    <property type="match status" value="1"/>
</dbReference>
<dbReference type="InterPro" id="IPR023198">
    <property type="entry name" value="PGP-like_dom2"/>
</dbReference>
<organism evidence="2 3">
    <name type="scientific">Vibrio algicola</name>
    <dbReference type="NCBI Taxonomy" id="2662262"/>
    <lineage>
        <taxon>Bacteria</taxon>
        <taxon>Pseudomonadati</taxon>
        <taxon>Pseudomonadota</taxon>
        <taxon>Gammaproteobacteria</taxon>
        <taxon>Vibrionales</taxon>
        <taxon>Vibrionaceae</taxon>
        <taxon>Vibrio</taxon>
    </lineage>
</organism>
<dbReference type="SFLD" id="SFLDG01129">
    <property type="entry name" value="C1.5:_HAD__Beta-PGM__Phosphata"/>
    <property type="match status" value="1"/>
</dbReference>
<dbReference type="SFLD" id="SFLDG01135">
    <property type="entry name" value="C1.5.6:_HAD__Beta-PGM__Phospha"/>
    <property type="match status" value="1"/>
</dbReference>
<dbReference type="Gene3D" id="1.10.150.240">
    <property type="entry name" value="Putative phosphatase, domain 2"/>
    <property type="match status" value="1"/>
</dbReference>
<dbReference type="Gene3D" id="3.40.50.1000">
    <property type="entry name" value="HAD superfamily/HAD-like"/>
    <property type="match status" value="1"/>
</dbReference>
<evidence type="ECO:0000256" key="1">
    <source>
        <dbReference type="ARBA" id="ARBA00006171"/>
    </source>
</evidence>
<dbReference type="InterPro" id="IPR010976">
    <property type="entry name" value="B-phosphoglucomutase_hydrolase"/>
</dbReference>
<comment type="similarity">
    <text evidence="1">Belongs to the HAD-like hydrolase superfamily. CbbY/CbbZ/Gph/YieH family.</text>
</comment>
<proteinExistence type="inferred from homology"/>
<dbReference type="InterPro" id="IPR023214">
    <property type="entry name" value="HAD_sf"/>
</dbReference>
<dbReference type="PANTHER" id="PTHR43481:SF4">
    <property type="entry name" value="GLYCEROL-1-PHOSPHATE PHOSPHOHYDROLASE 1-RELATED"/>
    <property type="match status" value="1"/>
</dbReference>
<sequence>MTVDVSHYKALIFDMDGTLIDTMPSHLKAWQQTAEQYNFPYEQEWIHSMGGMPTLKVAKQLNAKYNIDIDPAVVAQTKIGYFASLIHDGKVIDCTYQVLEQFQGLKKMAIGTGSNHNNAMKLLEYNGMLPMIDALVTSKDVTNHKPNPDTFLLAAERLGIEPKDCVVFEDTEIGRQAAIAAGMACIMVVDGKLVESSTQVA</sequence>
<dbReference type="Pfam" id="PF13419">
    <property type="entry name" value="HAD_2"/>
    <property type="match status" value="1"/>
</dbReference>
<dbReference type="GO" id="GO:0050308">
    <property type="term" value="F:sugar-phosphatase activity"/>
    <property type="evidence" value="ECO:0007669"/>
    <property type="project" value="TreeGrafter"/>
</dbReference>
<dbReference type="InterPro" id="IPR051806">
    <property type="entry name" value="HAD-like_SPP"/>
</dbReference>
<dbReference type="InterPro" id="IPR036412">
    <property type="entry name" value="HAD-like_sf"/>
</dbReference>
<evidence type="ECO:0000313" key="2">
    <source>
        <dbReference type="EMBL" id="QGA66410.1"/>
    </source>
</evidence>
<keyword evidence="2" id="KW-0378">Hydrolase</keyword>
<dbReference type="CDD" id="cd07505">
    <property type="entry name" value="HAD_BPGM-like"/>
    <property type="match status" value="1"/>
</dbReference>
<dbReference type="Proteomes" id="UP000348942">
    <property type="component" value="Chromosome 2"/>
</dbReference>
<keyword evidence="3" id="KW-1185">Reference proteome</keyword>
<dbReference type="EMBL" id="CP045700">
    <property type="protein sequence ID" value="QGA66410.1"/>
    <property type="molecule type" value="Genomic_DNA"/>
</dbReference>
<dbReference type="InterPro" id="IPR041492">
    <property type="entry name" value="HAD_2"/>
</dbReference>
<dbReference type="NCBIfam" id="TIGR02009">
    <property type="entry name" value="PGMB-YQAB-SF"/>
    <property type="match status" value="1"/>
</dbReference>
<dbReference type="NCBIfam" id="TIGR01509">
    <property type="entry name" value="HAD-SF-IA-v3"/>
    <property type="match status" value="1"/>
</dbReference>
<reference evidence="2 3" key="1">
    <citation type="submission" date="2019-10" db="EMBL/GenBank/DDBJ databases">
        <title>Vibrio sp. nov., isolated from Coralline algae surface.</title>
        <authorList>
            <person name="Geng Y."/>
            <person name="Zhang X."/>
        </authorList>
    </citation>
    <scope>NUCLEOTIDE SEQUENCE [LARGE SCALE GENOMIC DNA]</scope>
    <source>
        <strain evidence="2 3">SM1977</strain>
    </source>
</reference>
<accession>A0A5Q0THT8</accession>
<name>A0A5Q0THT8_9VIBR</name>
<gene>
    <name evidence="2" type="ORF">GFB47_13340</name>
</gene>
<dbReference type="SUPFAM" id="SSF56784">
    <property type="entry name" value="HAD-like"/>
    <property type="match status" value="1"/>
</dbReference>
<dbReference type="SFLD" id="SFLDS00003">
    <property type="entry name" value="Haloacid_Dehalogenase"/>
    <property type="match status" value="1"/>
</dbReference>
<protein>
    <submittedName>
        <fullName evidence="2">Beta-phosphoglucomutase family hydrolase</fullName>
    </submittedName>
</protein>
<dbReference type="AlphaFoldDB" id="A0A5Q0THT8"/>
<evidence type="ECO:0000313" key="3">
    <source>
        <dbReference type="Proteomes" id="UP000348942"/>
    </source>
</evidence>